<dbReference type="STRING" id="1077348.A0A2G8S4Q5"/>
<dbReference type="AlphaFoldDB" id="A0A2G8S4Q5"/>
<keyword evidence="3" id="KW-1185">Reference proteome</keyword>
<evidence type="ECO:0008006" key="4">
    <source>
        <dbReference type="Google" id="ProtNLM"/>
    </source>
</evidence>
<proteinExistence type="predicted"/>
<feature type="region of interest" description="Disordered" evidence="1">
    <location>
        <begin position="48"/>
        <end position="96"/>
    </location>
</feature>
<gene>
    <name evidence="2" type="ORF">GSI_08813</name>
</gene>
<protein>
    <recommendedName>
        <fullName evidence="4">SAP domain-containing protein</fullName>
    </recommendedName>
</protein>
<evidence type="ECO:0000313" key="2">
    <source>
        <dbReference type="EMBL" id="PIL28769.1"/>
    </source>
</evidence>
<sequence length="189" mass="20673">MATTTTQILFNSPALHSLKRDQLVKLCKIHSIKANGKNSELIERLKQRALELPPEAQQPPSDEDEDDRMDEDADAPDIPGGMPMDADPAPPAASDDDCDMQGVVLTSRFSIPRPSEQWEVVMEDIAEVDETMGTASSKNSLKTVSNGEFGTHTSKCWSTVALYVPVFTLWSDGTMRGGLLSDRQSPPVE</sequence>
<evidence type="ECO:0000313" key="3">
    <source>
        <dbReference type="Proteomes" id="UP000230002"/>
    </source>
</evidence>
<feature type="compositionally biased region" description="Acidic residues" evidence="1">
    <location>
        <begin position="61"/>
        <end position="75"/>
    </location>
</feature>
<evidence type="ECO:0000256" key="1">
    <source>
        <dbReference type="SAM" id="MobiDB-lite"/>
    </source>
</evidence>
<comment type="caution">
    <text evidence="2">The sequence shown here is derived from an EMBL/GenBank/DDBJ whole genome shotgun (WGS) entry which is preliminary data.</text>
</comment>
<dbReference type="OrthoDB" id="5964929at2759"/>
<organism evidence="2 3">
    <name type="scientific">Ganoderma sinense ZZ0214-1</name>
    <dbReference type="NCBI Taxonomy" id="1077348"/>
    <lineage>
        <taxon>Eukaryota</taxon>
        <taxon>Fungi</taxon>
        <taxon>Dikarya</taxon>
        <taxon>Basidiomycota</taxon>
        <taxon>Agaricomycotina</taxon>
        <taxon>Agaricomycetes</taxon>
        <taxon>Polyporales</taxon>
        <taxon>Polyporaceae</taxon>
        <taxon>Ganoderma</taxon>
    </lineage>
</organism>
<accession>A0A2G8S4Q5</accession>
<dbReference type="EMBL" id="AYKW01000023">
    <property type="protein sequence ID" value="PIL28769.1"/>
    <property type="molecule type" value="Genomic_DNA"/>
</dbReference>
<reference evidence="2 3" key="1">
    <citation type="journal article" date="2015" name="Sci. Rep.">
        <title>Chromosome-level genome map provides insights into diverse defense mechanisms in the medicinal fungus Ganoderma sinense.</title>
        <authorList>
            <person name="Zhu Y."/>
            <person name="Xu J."/>
            <person name="Sun C."/>
            <person name="Zhou S."/>
            <person name="Xu H."/>
            <person name="Nelson D.R."/>
            <person name="Qian J."/>
            <person name="Song J."/>
            <person name="Luo H."/>
            <person name="Xiang L."/>
            <person name="Li Y."/>
            <person name="Xu Z."/>
            <person name="Ji A."/>
            <person name="Wang L."/>
            <person name="Lu S."/>
            <person name="Hayward A."/>
            <person name="Sun W."/>
            <person name="Li X."/>
            <person name="Schwartz D.C."/>
            <person name="Wang Y."/>
            <person name="Chen S."/>
        </authorList>
    </citation>
    <scope>NUCLEOTIDE SEQUENCE [LARGE SCALE GENOMIC DNA]</scope>
    <source>
        <strain evidence="2 3">ZZ0214-1</strain>
    </source>
</reference>
<name>A0A2G8S4Q5_9APHY</name>
<dbReference type="Proteomes" id="UP000230002">
    <property type="component" value="Unassembled WGS sequence"/>
</dbReference>